<evidence type="ECO:0000313" key="2">
    <source>
        <dbReference type="EMBL" id="MEQ2242604.1"/>
    </source>
</evidence>
<dbReference type="Proteomes" id="UP001482620">
    <property type="component" value="Unassembled WGS sequence"/>
</dbReference>
<dbReference type="Pfam" id="PF02758">
    <property type="entry name" value="PYRIN"/>
    <property type="match status" value="1"/>
</dbReference>
<feature type="domain" description="Pyrin" evidence="1">
    <location>
        <begin position="1"/>
        <end position="91"/>
    </location>
</feature>
<proteinExistence type="predicted"/>
<dbReference type="SUPFAM" id="SSF47986">
    <property type="entry name" value="DEATH domain"/>
    <property type="match status" value="1"/>
</dbReference>
<comment type="caution">
    <text evidence="2">The sequence shown here is derived from an EMBL/GenBank/DDBJ whole genome shotgun (WGS) entry which is preliminary data.</text>
</comment>
<dbReference type="SMART" id="SM01289">
    <property type="entry name" value="PYRIN"/>
    <property type="match status" value="1"/>
</dbReference>
<keyword evidence="3" id="KW-1185">Reference proteome</keyword>
<evidence type="ECO:0000259" key="1">
    <source>
        <dbReference type="PROSITE" id="PS50824"/>
    </source>
</evidence>
<protein>
    <recommendedName>
        <fullName evidence="1">Pyrin domain-containing protein</fullName>
    </recommendedName>
</protein>
<dbReference type="Gene3D" id="1.10.533.10">
    <property type="entry name" value="Death Domain, Fas"/>
    <property type="match status" value="1"/>
</dbReference>
<name>A0ABV0UCE0_9TELE</name>
<dbReference type="PROSITE" id="PS50824">
    <property type="entry name" value="DAPIN"/>
    <property type="match status" value="1"/>
</dbReference>
<sequence>MEKLSVELLNTLKSLKQEDFEQFKWFLKQDNILDGQKGIPQDDLERAERWQTVDLMVCKYKGPGAKLVAINILQEIGNNDLVERLKRFSEEPKGKRKSCFNSQKTRSNTCRVVIRQTVNPPSFILILYH</sequence>
<organism evidence="2 3">
    <name type="scientific">Ilyodon furcidens</name>
    <name type="common">goldbreast splitfin</name>
    <dbReference type="NCBI Taxonomy" id="33524"/>
    <lineage>
        <taxon>Eukaryota</taxon>
        <taxon>Metazoa</taxon>
        <taxon>Chordata</taxon>
        <taxon>Craniata</taxon>
        <taxon>Vertebrata</taxon>
        <taxon>Euteleostomi</taxon>
        <taxon>Actinopterygii</taxon>
        <taxon>Neopterygii</taxon>
        <taxon>Teleostei</taxon>
        <taxon>Neoteleostei</taxon>
        <taxon>Acanthomorphata</taxon>
        <taxon>Ovalentaria</taxon>
        <taxon>Atherinomorphae</taxon>
        <taxon>Cyprinodontiformes</taxon>
        <taxon>Goodeidae</taxon>
        <taxon>Ilyodon</taxon>
    </lineage>
</organism>
<evidence type="ECO:0000313" key="3">
    <source>
        <dbReference type="Proteomes" id="UP001482620"/>
    </source>
</evidence>
<accession>A0ABV0UCE0</accession>
<dbReference type="InterPro" id="IPR011029">
    <property type="entry name" value="DEATH-like_dom_sf"/>
</dbReference>
<gene>
    <name evidence="2" type="ORF">ILYODFUR_037605</name>
</gene>
<dbReference type="EMBL" id="JAHRIQ010066374">
    <property type="protein sequence ID" value="MEQ2242604.1"/>
    <property type="molecule type" value="Genomic_DNA"/>
</dbReference>
<reference evidence="2 3" key="1">
    <citation type="submission" date="2021-06" db="EMBL/GenBank/DDBJ databases">
        <authorList>
            <person name="Palmer J.M."/>
        </authorList>
    </citation>
    <scope>NUCLEOTIDE SEQUENCE [LARGE SCALE GENOMIC DNA]</scope>
    <source>
        <strain evidence="3">if_2019</strain>
        <tissue evidence="2">Muscle</tissue>
    </source>
</reference>
<dbReference type="InterPro" id="IPR004020">
    <property type="entry name" value="DAPIN"/>
</dbReference>